<evidence type="ECO:0000256" key="1">
    <source>
        <dbReference type="SAM" id="MobiDB-lite"/>
    </source>
</evidence>
<feature type="compositionally biased region" description="Basic and acidic residues" evidence="1">
    <location>
        <begin position="41"/>
        <end position="61"/>
    </location>
</feature>
<evidence type="ECO:0000313" key="3">
    <source>
        <dbReference type="Proteomes" id="UP000267027"/>
    </source>
</evidence>
<proteinExistence type="predicted"/>
<organism evidence="4">
    <name type="scientific">Angiostrongylus costaricensis</name>
    <name type="common">Nematode worm</name>
    <dbReference type="NCBI Taxonomy" id="334426"/>
    <lineage>
        <taxon>Eukaryota</taxon>
        <taxon>Metazoa</taxon>
        <taxon>Ecdysozoa</taxon>
        <taxon>Nematoda</taxon>
        <taxon>Chromadorea</taxon>
        <taxon>Rhabditida</taxon>
        <taxon>Rhabditina</taxon>
        <taxon>Rhabditomorpha</taxon>
        <taxon>Strongyloidea</taxon>
        <taxon>Metastrongylidae</taxon>
        <taxon>Angiostrongylus</taxon>
    </lineage>
</organism>
<gene>
    <name evidence="2" type="ORF">ACOC_LOCUS5290</name>
</gene>
<reference evidence="2 3" key="2">
    <citation type="submission" date="2018-11" db="EMBL/GenBank/DDBJ databases">
        <authorList>
            <consortium name="Pathogen Informatics"/>
        </authorList>
    </citation>
    <scope>NUCLEOTIDE SEQUENCE [LARGE SCALE GENOMIC DNA]</scope>
    <source>
        <strain evidence="2 3">Costa Rica</strain>
    </source>
</reference>
<dbReference type="Proteomes" id="UP000267027">
    <property type="component" value="Unassembled WGS sequence"/>
</dbReference>
<feature type="region of interest" description="Disordered" evidence="1">
    <location>
        <begin position="38"/>
        <end position="78"/>
    </location>
</feature>
<dbReference type="WBParaSite" id="ACOC_0000528901-mRNA-1">
    <property type="protein sequence ID" value="ACOC_0000528901-mRNA-1"/>
    <property type="gene ID" value="ACOC_0000528901"/>
</dbReference>
<dbReference type="AlphaFoldDB" id="A0A0R3PKV5"/>
<evidence type="ECO:0000313" key="4">
    <source>
        <dbReference type="WBParaSite" id="ACOC_0000528901-mRNA-1"/>
    </source>
</evidence>
<feature type="region of interest" description="Disordered" evidence="1">
    <location>
        <begin position="1"/>
        <end position="26"/>
    </location>
</feature>
<dbReference type="EMBL" id="UYYA01003861">
    <property type="protein sequence ID" value="VDM56875.1"/>
    <property type="molecule type" value="Genomic_DNA"/>
</dbReference>
<evidence type="ECO:0000313" key="2">
    <source>
        <dbReference type="EMBL" id="VDM56875.1"/>
    </source>
</evidence>
<reference evidence="4" key="1">
    <citation type="submission" date="2017-02" db="UniProtKB">
        <authorList>
            <consortium name="WormBaseParasite"/>
        </authorList>
    </citation>
    <scope>IDENTIFICATION</scope>
</reference>
<sequence length="78" mass="8804">MTSDEAITDSSRSLHSSHSERARFGSDSGLRMMFSFTVMTNEREEGRKGEDRGKEREDWGERGPPPASSVLNTLYIVH</sequence>
<keyword evidence="3" id="KW-1185">Reference proteome</keyword>
<name>A0A0R3PKV5_ANGCS</name>
<accession>A0A0R3PKV5</accession>
<protein>
    <submittedName>
        <fullName evidence="2 4">Uncharacterized protein</fullName>
    </submittedName>
</protein>